<protein>
    <submittedName>
        <fullName evidence="1">Uncharacterized protein</fullName>
    </submittedName>
</protein>
<dbReference type="AlphaFoldDB" id="A0A0E9RSN4"/>
<reference evidence="1" key="2">
    <citation type="journal article" date="2015" name="Fish Shellfish Immunol.">
        <title>Early steps in the European eel (Anguilla anguilla)-Vibrio vulnificus interaction in the gills: Role of the RtxA13 toxin.</title>
        <authorList>
            <person name="Callol A."/>
            <person name="Pajuelo D."/>
            <person name="Ebbesson L."/>
            <person name="Teles M."/>
            <person name="MacKenzie S."/>
            <person name="Amaro C."/>
        </authorList>
    </citation>
    <scope>NUCLEOTIDE SEQUENCE</scope>
</reference>
<evidence type="ECO:0000313" key="1">
    <source>
        <dbReference type="EMBL" id="JAH31837.1"/>
    </source>
</evidence>
<organism evidence="1">
    <name type="scientific">Anguilla anguilla</name>
    <name type="common">European freshwater eel</name>
    <name type="synonym">Muraena anguilla</name>
    <dbReference type="NCBI Taxonomy" id="7936"/>
    <lineage>
        <taxon>Eukaryota</taxon>
        <taxon>Metazoa</taxon>
        <taxon>Chordata</taxon>
        <taxon>Craniata</taxon>
        <taxon>Vertebrata</taxon>
        <taxon>Euteleostomi</taxon>
        <taxon>Actinopterygii</taxon>
        <taxon>Neopterygii</taxon>
        <taxon>Teleostei</taxon>
        <taxon>Anguilliformes</taxon>
        <taxon>Anguillidae</taxon>
        <taxon>Anguilla</taxon>
    </lineage>
</organism>
<dbReference type="EMBL" id="GBXM01076740">
    <property type="protein sequence ID" value="JAH31837.1"/>
    <property type="molecule type" value="Transcribed_RNA"/>
</dbReference>
<reference evidence="1" key="1">
    <citation type="submission" date="2014-11" db="EMBL/GenBank/DDBJ databases">
        <authorList>
            <person name="Amaro Gonzalez C."/>
        </authorList>
    </citation>
    <scope>NUCLEOTIDE SEQUENCE</scope>
</reference>
<proteinExistence type="predicted"/>
<name>A0A0E9RSN4_ANGAN</name>
<accession>A0A0E9RSN4</accession>
<sequence length="30" mass="3492">MGQKLLCIKIVHFHFIQPALAFGMEIFKKC</sequence>